<feature type="region of interest" description="Disordered" evidence="1">
    <location>
        <begin position="1"/>
        <end position="50"/>
    </location>
</feature>
<organism evidence="2 3">
    <name type="scientific">Coemansia erecta</name>
    <dbReference type="NCBI Taxonomy" id="147472"/>
    <lineage>
        <taxon>Eukaryota</taxon>
        <taxon>Fungi</taxon>
        <taxon>Fungi incertae sedis</taxon>
        <taxon>Zoopagomycota</taxon>
        <taxon>Kickxellomycotina</taxon>
        <taxon>Kickxellomycetes</taxon>
        <taxon>Kickxellales</taxon>
        <taxon>Kickxellaceae</taxon>
        <taxon>Coemansia</taxon>
    </lineage>
</organism>
<dbReference type="Proteomes" id="UP001149813">
    <property type="component" value="Unassembled WGS sequence"/>
</dbReference>
<reference evidence="2" key="1">
    <citation type="submission" date="2022-07" db="EMBL/GenBank/DDBJ databases">
        <title>Phylogenomic reconstructions and comparative analyses of Kickxellomycotina fungi.</title>
        <authorList>
            <person name="Reynolds N.K."/>
            <person name="Stajich J.E."/>
            <person name="Barry K."/>
            <person name="Grigoriev I.V."/>
            <person name="Crous P."/>
            <person name="Smith M.E."/>
        </authorList>
    </citation>
    <scope>NUCLEOTIDE SEQUENCE</scope>
    <source>
        <strain evidence="2">NBRC 32514</strain>
    </source>
</reference>
<feature type="region of interest" description="Disordered" evidence="1">
    <location>
        <begin position="821"/>
        <end position="849"/>
    </location>
</feature>
<keyword evidence="3" id="KW-1185">Reference proteome</keyword>
<dbReference type="OrthoDB" id="5541472at2759"/>
<feature type="compositionally biased region" description="Polar residues" evidence="1">
    <location>
        <begin position="1"/>
        <end position="15"/>
    </location>
</feature>
<feature type="compositionally biased region" description="Basic and acidic residues" evidence="1">
    <location>
        <begin position="482"/>
        <end position="496"/>
    </location>
</feature>
<feature type="compositionally biased region" description="Low complexity" evidence="1">
    <location>
        <begin position="761"/>
        <end position="777"/>
    </location>
</feature>
<proteinExistence type="predicted"/>
<feature type="region of interest" description="Disordered" evidence="1">
    <location>
        <begin position="682"/>
        <end position="802"/>
    </location>
</feature>
<evidence type="ECO:0008006" key="4">
    <source>
        <dbReference type="Google" id="ProtNLM"/>
    </source>
</evidence>
<feature type="region of interest" description="Disordered" evidence="1">
    <location>
        <begin position="157"/>
        <end position="183"/>
    </location>
</feature>
<feature type="compositionally biased region" description="Basic residues" evidence="1">
    <location>
        <begin position="687"/>
        <end position="707"/>
    </location>
</feature>
<feature type="region of interest" description="Disordered" evidence="1">
    <location>
        <begin position="482"/>
        <end position="537"/>
    </location>
</feature>
<feature type="compositionally biased region" description="Low complexity" evidence="1">
    <location>
        <begin position="821"/>
        <end position="837"/>
    </location>
</feature>
<comment type="caution">
    <text evidence="2">The sequence shown here is derived from an EMBL/GenBank/DDBJ whole genome shotgun (WGS) entry which is preliminary data.</text>
</comment>
<feature type="region of interest" description="Disordered" evidence="1">
    <location>
        <begin position="922"/>
        <end position="946"/>
    </location>
</feature>
<protein>
    <recommendedName>
        <fullName evidence="4">Mus7/MMS22 family-domain-containing protein</fullName>
    </recommendedName>
</protein>
<dbReference type="EMBL" id="JANBOJ010000039">
    <property type="protein sequence ID" value="KAJ1724194.1"/>
    <property type="molecule type" value="Genomic_DNA"/>
</dbReference>
<feature type="region of interest" description="Disordered" evidence="1">
    <location>
        <begin position="398"/>
        <end position="447"/>
    </location>
</feature>
<feature type="region of interest" description="Disordered" evidence="1">
    <location>
        <begin position="642"/>
        <end position="661"/>
    </location>
</feature>
<feature type="compositionally biased region" description="Low complexity" evidence="1">
    <location>
        <begin position="878"/>
        <end position="892"/>
    </location>
</feature>
<feature type="region of interest" description="Disordered" evidence="1">
    <location>
        <begin position="867"/>
        <end position="908"/>
    </location>
</feature>
<evidence type="ECO:0000313" key="2">
    <source>
        <dbReference type="EMBL" id="KAJ1724194.1"/>
    </source>
</evidence>
<gene>
    <name evidence="2" type="ORF">LPJ53_001532</name>
</gene>
<accession>A0A9W8CSR6</accession>
<name>A0A9W8CSR6_9FUNG</name>
<sequence>MAIDYSNSSDPNTSPCLRADLASQPTVERSSPKNSATDTRKQTTAAVQQLSDMLQGAEIDWPSCASDSGSESIDTSRIIKSSDILRSRLSHYYRGHRRSRSQNYAESQCSDLSSEIDAAVTPAPATEDVPEESQSTEDDASILKWNPQFLNNVLTEDSASKPAPQASNVLPSDMSADGDQTHPDQRYYPLRHRSEKNLHPYTKLEWTNPADLMDSRNRRRDISLFYDTTQDVNSASQSATGDIGFAEDSEDEEYLPELGDLVETQAEMAADDWGSPTEQRPMPAPLVSRRLAAPSLSTRGHRGGLTYKHMAVRRRHANRLDALNDDESTAFPSVEALLGNRSLSFRDTTDADADPFGVPQSLVTPQQMTATDDHAVKLYSELSSTSESGVEQSVLAHSPAQDNHVVGEDDEVESNSTPGRTRRRRRLISRRQQEAAGHVSDDEDALPTAKARKLNKISRHHIRGVLPFSFMRGLNQEKRTEIQEEVSRWHDRNDRRSAKRRVLSSSPRPELVETDSDDVYAGMANPPAADDQTEDRHSGYTRQPLFEFNFLDIYRWAYPKTSLIEQTGRAPDFLRVAARECRRRADGLGADDPWRKHISVAARKQGELEDEDVAQSILGAWRLRVIDVRRVYFCDDEVDDETGSYAGDEGENLGTQPPDYNTDEEEAIVISDDEAIEDNRMLGLGGRHARASRGTRKSRGSKRPRLRHSGERQALEAMPHRGSRRHSSSMLLMGRQDQSVDQRSTTVHTNVGGGGIRDVMGEFAAFDSDSDSSGGNNENDRRSRPQPLQLPPGAIGKHLAWKRREDVRRHDFVNRFTRLRAPASSSRHSRPSATSSRFNHAGISKHRSAAGERAEFLFDDYDVYGKASSSRMQHQGRHQNQQRQRQQQPSQIHSHRPRQTKLFTSTGQIQGARILDAVADRISKKPQSRTKPLAPWKATRSSGFNRPTARKAALPTRVQMHFHVQEHNPAALNTANPGTEDESDAGDARLRIGLPSGTRFSTDTWVGQGGISRMRRLLMRGADGNSSSTYVTEFQHDDVLRVGPDATIGEFIQAFTMLCLLWRDTAPGDSALQWIEFAQHFITRHASSARQLANVAHQTVQCVHAQLASAQAPAALALGISLMQIAREVGSWRQRQMQAVGAVGGQDDVDLDAWPDERLAREIDNCVLVVAGQFAAKGDVWLLDANAQLLVVLMHAFDTVASMFSLAPLQDAVLRGCSQGTGAGLYWRALARMTSLAQINEDGIAAPRTDARWHAALVAIAETAIAQCLRPELNDVGVRQTFERVRQLVCALGIRVAPNSRLHVLLFRFLEARQFASLAIEPAPALPRFFTRYAGAIPSGESNGGPDTCTVLWLRALDVGFSDWTVQLQRQTEAASAKILRGVRALVSKLLPTRILTVDSSQGLAALANYYAVFLFFLHAVPHAVVRPTRLYAQLQSLLRFRESVSATARRVYFEAWSAAVTILGLRLRTLLEQSQDVRSIEALASCCYIDGGNKDRSTEEQCAALGVDAGVTAYFSALLAAVAGWSEAVAVVSAESRPEAWHLVDAALGYVLRVLQSSALEEHSPTILLLLLAVMCTPVFKSVVAATLSTQSSTAISSETRLQLLARLRAMLDLWQHAVAVRPAAIPEAGTLPQPGSIPMSDSQNDFGFMDSEDMLRLAAEADELERRAVLAPVDNMLVQLIHQTHIPEIRRHIIASYSSLGPSSASRLDSRSLTSLLALLVQMLSICVDAGLRTWESFLHEHGRDSLYLIPDEDARRRVLLVFAVLVIDCLRAQGKHPNASLDSLVRDVWFAAVPDIRLSAYIQRLSAQLLWADSAASDSHSDTPVFAMLPANMRLLKTQGVLKHPAYEWSPAADDLAVDEAAVNAVAFTDAALGGMAALDEQAAETMALRRSVYASWIERLRSSIRQIRESSDRELSGLADTRQLVAVMTDRMSAVVDAHCA</sequence>
<feature type="compositionally biased region" description="Polar residues" evidence="1">
    <location>
        <begin position="736"/>
        <end position="749"/>
    </location>
</feature>
<feature type="compositionally biased region" description="Polar residues" evidence="1">
    <location>
        <begin position="23"/>
        <end position="50"/>
    </location>
</feature>
<evidence type="ECO:0000313" key="3">
    <source>
        <dbReference type="Proteomes" id="UP001149813"/>
    </source>
</evidence>
<feature type="compositionally biased region" description="Basic residues" evidence="1">
    <location>
        <begin position="420"/>
        <end position="429"/>
    </location>
</feature>
<feature type="compositionally biased region" description="Acidic residues" evidence="1">
    <location>
        <begin position="128"/>
        <end position="138"/>
    </location>
</feature>
<feature type="region of interest" description="Disordered" evidence="1">
    <location>
        <begin position="119"/>
        <end position="138"/>
    </location>
</feature>
<evidence type="ECO:0000256" key="1">
    <source>
        <dbReference type="SAM" id="MobiDB-lite"/>
    </source>
</evidence>